<accession>A0A645BSW3</accession>
<organism evidence="2">
    <name type="scientific">bioreactor metagenome</name>
    <dbReference type="NCBI Taxonomy" id="1076179"/>
    <lineage>
        <taxon>unclassified sequences</taxon>
        <taxon>metagenomes</taxon>
        <taxon>ecological metagenomes</taxon>
    </lineage>
</organism>
<dbReference type="AlphaFoldDB" id="A0A645BSW3"/>
<feature type="compositionally biased region" description="Basic and acidic residues" evidence="1">
    <location>
        <begin position="50"/>
        <end position="68"/>
    </location>
</feature>
<feature type="region of interest" description="Disordered" evidence="1">
    <location>
        <begin position="50"/>
        <end position="74"/>
    </location>
</feature>
<name>A0A645BSW3_9ZZZZ</name>
<evidence type="ECO:0000256" key="1">
    <source>
        <dbReference type="SAM" id="MobiDB-lite"/>
    </source>
</evidence>
<sequence>MKKNLVILALLAFFATGMVAQAPAKDKKEAPKTECCKEKKEACCKDKEKKCDDKKDCPKDKASCDKKASASSKK</sequence>
<evidence type="ECO:0000313" key="2">
    <source>
        <dbReference type="EMBL" id="MPM68332.1"/>
    </source>
</evidence>
<gene>
    <name evidence="2" type="ORF">SDC9_115264</name>
</gene>
<proteinExistence type="predicted"/>
<reference evidence="2" key="1">
    <citation type="submission" date="2019-08" db="EMBL/GenBank/DDBJ databases">
        <authorList>
            <person name="Kucharzyk K."/>
            <person name="Murdoch R.W."/>
            <person name="Higgins S."/>
            <person name="Loffler F."/>
        </authorList>
    </citation>
    <scope>NUCLEOTIDE SEQUENCE</scope>
</reference>
<dbReference type="EMBL" id="VSSQ01022197">
    <property type="protein sequence ID" value="MPM68332.1"/>
    <property type="molecule type" value="Genomic_DNA"/>
</dbReference>
<comment type="caution">
    <text evidence="2">The sequence shown here is derived from an EMBL/GenBank/DDBJ whole genome shotgun (WGS) entry which is preliminary data.</text>
</comment>
<protein>
    <submittedName>
        <fullName evidence="2">Uncharacterized protein</fullName>
    </submittedName>
</protein>